<dbReference type="SUPFAM" id="SSF50156">
    <property type="entry name" value="PDZ domain-like"/>
    <property type="match status" value="1"/>
</dbReference>
<name>A0ABT2THG2_9FIRM</name>
<evidence type="ECO:0000313" key="3">
    <source>
        <dbReference type="EMBL" id="MCU6761009.1"/>
    </source>
</evidence>
<evidence type="ECO:0000313" key="4">
    <source>
        <dbReference type="Proteomes" id="UP001652442"/>
    </source>
</evidence>
<dbReference type="InterPro" id="IPR036034">
    <property type="entry name" value="PDZ_sf"/>
</dbReference>
<dbReference type="InterPro" id="IPR014219">
    <property type="entry name" value="SpoIVB"/>
</dbReference>
<dbReference type="EC" id="3.4.21.116" evidence="3"/>
<sequence length="410" mass="45090">MFKVQFFQWFQLKRKSIFIGMFMGLLVFAWFSLIQLIPDRIQISDPSKLTLGQNLPVSYQWKDEEEVFAGGTSDTYKLNCRFLGIIPVKSVTVQVVDEQQVIPAGTTAGILLEMDGVYVVDTSEIEDVSGKFQDPASHIVKPGDYIKAVNKTAVSTKEDLSKAVASCKGEDLILTLVRNGEQMDCKIKPVKTGEDDYKIGLWVKDDLAGVGTITYIDEQGRFGALGHGISSSETQQLISLSSGKLYQSDIVAVNKGKKGTPGELVGMIYYTSDNYFGNIQYNSQAGIFGRLENASDELADMEAIPVAYKQEIETGPAQIQCNVDGEIQKYDIEIEEVNINSKNKNKSMLIHVTDERLLNKTGGIVQGMSGSPIIQNGKLIGAVTHVMVNDPTEGYGIFAETMLEETEKCA</sequence>
<keyword evidence="1" id="KW-0472">Membrane</keyword>
<accession>A0ABT2THG2</accession>
<feature type="transmembrane region" description="Helical" evidence="1">
    <location>
        <begin position="16"/>
        <end position="37"/>
    </location>
</feature>
<evidence type="ECO:0000256" key="1">
    <source>
        <dbReference type="SAM" id="Phobius"/>
    </source>
</evidence>
<dbReference type="EMBL" id="JAOQJQ010000001">
    <property type="protein sequence ID" value="MCU6761009.1"/>
    <property type="molecule type" value="Genomic_DNA"/>
</dbReference>
<dbReference type="InterPro" id="IPR008763">
    <property type="entry name" value="Peptidase_S55"/>
</dbReference>
<dbReference type="Proteomes" id="UP001652442">
    <property type="component" value="Unassembled WGS sequence"/>
</dbReference>
<comment type="caution">
    <text evidence="3">The sequence shown here is derived from an EMBL/GenBank/DDBJ whole genome shotgun (WGS) entry which is preliminary data.</text>
</comment>
<proteinExistence type="predicted"/>
<gene>
    <name evidence="3" type="primary">spoIVB</name>
    <name evidence="3" type="ORF">OCV88_01500</name>
</gene>
<feature type="domain" description="Peptidase S55" evidence="2">
    <location>
        <begin position="181"/>
        <end position="410"/>
    </location>
</feature>
<protein>
    <submittedName>
        <fullName evidence="3">SpoIVB peptidase</fullName>
        <ecNumber evidence="3">3.4.21.116</ecNumber>
    </submittedName>
</protein>
<keyword evidence="4" id="KW-1185">Reference proteome</keyword>
<evidence type="ECO:0000259" key="2">
    <source>
        <dbReference type="PROSITE" id="PS51494"/>
    </source>
</evidence>
<keyword evidence="1" id="KW-1133">Transmembrane helix</keyword>
<organism evidence="3 4">
    <name type="scientific">Brotonthovivens ammoniilytica</name>
    <dbReference type="NCBI Taxonomy" id="2981725"/>
    <lineage>
        <taxon>Bacteria</taxon>
        <taxon>Bacillati</taxon>
        <taxon>Bacillota</taxon>
        <taxon>Clostridia</taxon>
        <taxon>Lachnospirales</taxon>
        <taxon>Lachnospiraceae</taxon>
        <taxon>Brotonthovivens</taxon>
    </lineage>
</organism>
<keyword evidence="1" id="KW-0812">Transmembrane</keyword>
<dbReference type="GO" id="GO:0016787">
    <property type="term" value="F:hydrolase activity"/>
    <property type="evidence" value="ECO:0007669"/>
    <property type="project" value="UniProtKB-KW"/>
</dbReference>
<dbReference type="RefSeq" id="WP_158423883.1">
    <property type="nucleotide sequence ID" value="NZ_JAOQJQ010000001.1"/>
</dbReference>
<dbReference type="PROSITE" id="PS51494">
    <property type="entry name" value="SPOIVB"/>
    <property type="match status" value="1"/>
</dbReference>
<keyword evidence="3" id="KW-0378">Hydrolase</keyword>
<dbReference type="NCBIfam" id="TIGR02860">
    <property type="entry name" value="spore_IV_B"/>
    <property type="match status" value="1"/>
</dbReference>
<dbReference type="Pfam" id="PF05580">
    <property type="entry name" value="Peptidase_S55"/>
    <property type="match status" value="1"/>
</dbReference>
<dbReference type="Gene3D" id="2.30.42.10">
    <property type="match status" value="1"/>
</dbReference>
<reference evidence="3 4" key="1">
    <citation type="journal article" date="2021" name="ISME Commun">
        <title>Automated analysis of genomic sequences facilitates high-throughput and comprehensive description of bacteria.</title>
        <authorList>
            <person name="Hitch T.C.A."/>
        </authorList>
    </citation>
    <scope>NUCLEOTIDE SEQUENCE [LARGE SCALE GENOMIC DNA]</scope>
    <source>
        <strain evidence="3 4">Sanger_109</strain>
    </source>
</reference>